<keyword evidence="1" id="KW-0732">Signal</keyword>
<sequence length="190" mass="21731">MKKDRNTSKMVRWTWVCAAAFLLIYAQPAMRADRVLASDGTQAGTEQETDESGQESFIGLLSEDQEKLLEEMLKRLEDGELSTQEQIDAAISDAEKELNITLTEKQKEQISKLVLRANELGLDREDILNRAQELYERYGSRIMENAEDAVRENILEPAKEAAVTETKNTFREFFRDMGETVKNFVKNLFG</sequence>
<evidence type="ECO:0000313" key="2">
    <source>
        <dbReference type="EMBL" id="HJA94788.1"/>
    </source>
</evidence>
<proteinExistence type="predicted"/>
<protein>
    <submittedName>
        <fullName evidence="2">DUF1002 domain-containing protein</fullName>
    </submittedName>
</protein>
<gene>
    <name evidence="2" type="ORF">H9717_17005</name>
</gene>
<dbReference type="Proteomes" id="UP000886858">
    <property type="component" value="Unassembled WGS sequence"/>
</dbReference>
<feature type="signal peptide" evidence="1">
    <location>
        <begin position="1"/>
        <end position="31"/>
    </location>
</feature>
<reference evidence="2" key="1">
    <citation type="journal article" date="2021" name="PeerJ">
        <title>Extensive microbial diversity within the chicken gut microbiome revealed by metagenomics and culture.</title>
        <authorList>
            <person name="Gilroy R."/>
            <person name="Ravi A."/>
            <person name="Getino M."/>
            <person name="Pursley I."/>
            <person name="Horton D.L."/>
            <person name="Alikhan N.F."/>
            <person name="Baker D."/>
            <person name="Gharbi K."/>
            <person name="Hall N."/>
            <person name="Watson M."/>
            <person name="Adriaenssens E.M."/>
            <person name="Foster-Nyarko E."/>
            <person name="Jarju S."/>
            <person name="Secka A."/>
            <person name="Antonio M."/>
            <person name="Oren A."/>
            <person name="Chaudhuri R.R."/>
            <person name="La Ragione R."/>
            <person name="Hildebrand F."/>
            <person name="Pallen M.J."/>
        </authorList>
    </citation>
    <scope>NUCLEOTIDE SEQUENCE</scope>
    <source>
        <strain evidence="2">CHK179-7159</strain>
    </source>
</reference>
<organism evidence="2 3">
    <name type="scientific">Candidatus Eisenbergiella merdipullorum</name>
    <dbReference type="NCBI Taxonomy" id="2838553"/>
    <lineage>
        <taxon>Bacteria</taxon>
        <taxon>Bacillati</taxon>
        <taxon>Bacillota</taxon>
        <taxon>Clostridia</taxon>
        <taxon>Lachnospirales</taxon>
        <taxon>Lachnospiraceae</taxon>
        <taxon>Eisenbergiella</taxon>
    </lineage>
</organism>
<name>A0A9D2IB14_9FIRM</name>
<dbReference type="AlphaFoldDB" id="A0A9D2IB14"/>
<dbReference type="Pfam" id="PF06207">
    <property type="entry name" value="DUF1002"/>
    <property type="match status" value="1"/>
</dbReference>
<dbReference type="InterPro" id="IPR009343">
    <property type="entry name" value="DUF1002"/>
</dbReference>
<reference evidence="2" key="2">
    <citation type="submission" date="2021-04" db="EMBL/GenBank/DDBJ databases">
        <authorList>
            <person name="Gilroy R."/>
        </authorList>
    </citation>
    <scope>NUCLEOTIDE SEQUENCE</scope>
    <source>
        <strain evidence="2">CHK179-7159</strain>
    </source>
</reference>
<dbReference type="EMBL" id="DWYY01000203">
    <property type="protein sequence ID" value="HJA94788.1"/>
    <property type="molecule type" value="Genomic_DNA"/>
</dbReference>
<evidence type="ECO:0000256" key="1">
    <source>
        <dbReference type="SAM" id="SignalP"/>
    </source>
</evidence>
<comment type="caution">
    <text evidence="2">The sequence shown here is derived from an EMBL/GenBank/DDBJ whole genome shotgun (WGS) entry which is preliminary data.</text>
</comment>
<evidence type="ECO:0000313" key="3">
    <source>
        <dbReference type="Proteomes" id="UP000886858"/>
    </source>
</evidence>
<feature type="chain" id="PRO_5038385653" evidence="1">
    <location>
        <begin position="32"/>
        <end position="190"/>
    </location>
</feature>
<accession>A0A9D2IB14</accession>